<protein>
    <submittedName>
        <fullName evidence="2">Transposon Tn7 transposition protein tnsB</fullName>
    </submittedName>
</protein>
<feature type="region of interest" description="Disordered" evidence="1">
    <location>
        <begin position="137"/>
        <end position="167"/>
    </location>
</feature>
<reference evidence="2 3" key="1">
    <citation type="submission" date="2018-06" db="EMBL/GenBank/DDBJ databases">
        <authorList>
            <consortium name="Pathogen Informatics"/>
            <person name="Doyle S."/>
        </authorList>
    </citation>
    <scope>NUCLEOTIDE SEQUENCE [LARGE SCALE GENOMIC DNA]</scope>
    <source>
        <strain evidence="2 3">NCTC13443</strain>
    </source>
</reference>
<evidence type="ECO:0000256" key="1">
    <source>
        <dbReference type="SAM" id="MobiDB-lite"/>
    </source>
</evidence>
<dbReference type="EMBL" id="UGKT01000001">
    <property type="protein sequence ID" value="STT00353.1"/>
    <property type="molecule type" value="Genomic_DNA"/>
</dbReference>
<name>A0A377UU52_KLEPN</name>
<proteinExistence type="predicted"/>
<sequence length="270" mass="31541">MWQINEVVLFDNDPYRILAIEDGQVVWMQISADKGVPQARAELLLMQYLDEGRLVRTDDPYVHLDLEEPSVDSVSFQKREEDYRKILPIINSKDRFDPKVRSELVEHVVQEHKVTKATVYKLLRRYWQRGQTPNALIPDYKNSGAPGERRSATGTAKIGRAREYGKGEGTKVTPEIERLFRLTIEKHLLNQKGTKTTVAYRRFVDLFAQYFPRIPQEDYPTLRQFRYFYDREYPKAQRLKSRVKAGVYKKDVRPLSSTATSQALGPWESL</sequence>
<evidence type="ECO:0000313" key="2">
    <source>
        <dbReference type="EMBL" id="STT00353.1"/>
    </source>
</evidence>
<evidence type="ECO:0000313" key="3">
    <source>
        <dbReference type="Proteomes" id="UP000255518"/>
    </source>
</evidence>
<organism evidence="2 3">
    <name type="scientific">Klebsiella pneumoniae</name>
    <dbReference type="NCBI Taxonomy" id="573"/>
    <lineage>
        <taxon>Bacteria</taxon>
        <taxon>Pseudomonadati</taxon>
        <taxon>Pseudomonadota</taxon>
        <taxon>Gammaproteobacteria</taxon>
        <taxon>Enterobacterales</taxon>
        <taxon>Enterobacteriaceae</taxon>
        <taxon>Klebsiella/Raoultella group</taxon>
        <taxon>Klebsiella</taxon>
        <taxon>Klebsiella pneumoniae complex</taxon>
    </lineage>
</organism>
<gene>
    <name evidence="2" type="primary">tnsB_4</name>
    <name evidence="2" type="ORF">NCTC13443_00603</name>
</gene>
<accession>A0A377UU52</accession>
<dbReference type="AlphaFoldDB" id="A0A377UU52"/>
<dbReference type="Proteomes" id="UP000255518">
    <property type="component" value="Unassembled WGS sequence"/>
</dbReference>